<dbReference type="AlphaFoldDB" id="A0AAV3R8H7"/>
<evidence type="ECO:0000313" key="2">
    <source>
        <dbReference type="Proteomes" id="UP001454036"/>
    </source>
</evidence>
<sequence length="86" mass="9367">MVPLQTHQAIHQTWISTKIAQPGLYRTNPGRKGVTFLVRAERVSPSADATSREAPGRRQLLAMGMAVAPFIVSCSHSLPSCMPSCY</sequence>
<protein>
    <submittedName>
        <fullName evidence="1">Uncharacterized protein</fullName>
    </submittedName>
</protein>
<organism evidence="1 2">
    <name type="scientific">Lithospermum erythrorhizon</name>
    <name type="common">Purple gromwell</name>
    <name type="synonym">Lithospermum officinale var. erythrorhizon</name>
    <dbReference type="NCBI Taxonomy" id="34254"/>
    <lineage>
        <taxon>Eukaryota</taxon>
        <taxon>Viridiplantae</taxon>
        <taxon>Streptophyta</taxon>
        <taxon>Embryophyta</taxon>
        <taxon>Tracheophyta</taxon>
        <taxon>Spermatophyta</taxon>
        <taxon>Magnoliopsida</taxon>
        <taxon>eudicotyledons</taxon>
        <taxon>Gunneridae</taxon>
        <taxon>Pentapetalae</taxon>
        <taxon>asterids</taxon>
        <taxon>lamiids</taxon>
        <taxon>Boraginales</taxon>
        <taxon>Boraginaceae</taxon>
        <taxon>Boraginoideae</taxon>
        <taxon>Lithospermeae</taxon>
        <taxon>Lithospermum</taxon>
    </lineage>
</organism>
<reference evidence="1 2" key="1">
    <citation type="submission" date="2024-01" db="EMBL/GenBank/DDBJ databases">
        <title>The complete chloroplast genome sequence of Lithospermum erythrorhizon: insights into the phylogenetic relationship among Boraginaceae species and the maternal lineages of purple gromwells.</title>
        <authorList>
            <person name="Okada T."/>
            <person name="Watanabe K."/>
        </authorList>
    </citation>
    <scope>NUCLEOTIDE SEQUENCE [LARGE SCALE GENOMIC DNA]</scope>
</reference>
<dbReference type="EMBL" id="BAABME010041560">
    <property type="protein sequence ID" value="GAA0172615.1"/>
    <property type="molecule type" value="Genomic_DNA"/>
</dbReference>
<dbReference type="Proteomes" id="UP001454036">
    <property type="component" value="Unassembled WGS sequence"/>
</dbReference>
<name>A0AAV3R8H7_LITER</name>
<gene>
    <name evidence="1" type="ORF">LIER_43928</name>
</gene>
<comment type="caution">
    <text evidence="1">The sequence shown here is derived from an EMBL/GenBank/DDBJ whole genome shotgun (WGS) entry which is preliminary data.</text>
</comment>
<proteinExistence type="predicted"/>
<accession>A0AAV3R8H7</accession>
<keyword evidence="2" id="KW-1185">Reference proteome</keyword>
<evidence type="ECO:0000313" key="1">
    <source>
        <dbReference type="EMBL" id="GAA0172615.1"/>
    </source>
</evidence>